<proteinExistence type="predicted"/>
<organism evidence="2 3">
    <name type="scientific">Streptomyces glebosus</name>
    <dbReference type="NCBI Taxonomy" id="249580"/>
    <lineage>
        <taxon>Bacteria</taxon>
        <taxon>Bacillati</taxon>
        <taxon>Actinomycetota</taxon>
        <taxon>Actinomycetes</taxon>
        <taxon>Kitasatosporales</taxon>
        <taxon>Streptomycetaceae</taxon>
        <taxon>Streptomyces</taxon>
    </lineage>
</organism>
<name>A0A640T8H8_9ACTN</name>
<evidence type="ECO:0000256" key="1">
    <source>
        <dbReference type="SAM" id="MobiDB-lite"/>
    </source>
</evidence>
<dbReference type="Proteomes" id="UP000430079">
    <property type="component" value="Unassembled WGS sequence"/>
</dbReference>
<keyword evidence="3" id="KW-1185">Reference proteome</keyword>
<reference evidence="2 3" key="1">
    <citation type="submission" date="2019-12" db="EMBL/GenBank/DDBJ databases">
        <title>Whole genome shotgun sequence of Streptomyces hygroscopicus subsp. glebosus NBRC 13786.</title>
        <authorList>
            <person name="Ichikawa N."/>
            <person name="Kimura A."/>
            <person name="Kitahashi Y."/>
            <person name="Komaki H."/>
            <person name="Tamura T."/>
        </authorList>
    </citation>
    <scope>NUCLEOTIDE SEQUENCE [LARGE SCALE GENOMIC DNA]</scope>
    <source>
        <strain evidence="2 3">NBRC 13786</strain>
    </source>
</reference>
<dbReference type="AlphaFoldDB" id="A0A640T8H8"/>
<evidence type="ECO:0000313" key="3">
    <source>
        <dbReference type="Proteomes" id="UP000430079"/>
    </source>
</evidence>
<feature type="region of interest" description="Disordered" evidence="1">
    <location>
        <begin position="45"/>
        <end position="66"/>
    </location>
</feature>
<feature type="compositionally biased region" description="Basic residues" evidence="1">
    <location>
        <begin position="51"/>
        <end position="66"/>
    </location>
</feature>
<gene>
    <name evidence="2" type="ORF">Sgleb_66330</name>
</gene>
<protein>
    <submittedName>
        <fullName evidence="2">Uncharacterized protein</fullName>
    </submittedName>
</protein>
<comment type="caution">
    <text evidence="2">The sequence shown here is derived from an EMBL/GenBank/DDBJ whole genome shotgun (WGS) entry which is preliminary data.</text>
</comment>
<dbReference type="EMBL" id="BLIO01000001">
    <property type="protein sequence ID" value="GFE18586.1"/>
    <property type="molecule type" value="Genomic_DNA"/>
</dbReference>
<evidence type="ECO:0000313" key="2">
    <source>
        <dbReference type="EMBL" id="GFE18586.1"/>
    </source>
</evidence>
<accession>A0A640T8H8</accession>
<sequence>MIRKGTPARGVLPGANVSRAGQVSTTALICGFTASDASWAVEAWAAARPRPPSRSRRRPAARKARIPHPRIALHAYDRVGLVLDQIAIDGALTKAPGGG</sequence>